<proteinExistence type="predicted"/>
<organism evidence="1">
    <name type="scientific">marine sediment metagenome</name>
    <dbReference type="NCBI Taxonomy" id="412755"/>
    <lineage>
        <taxon>unclassified sequences</taxon>
        <taxon>metagenomes</taxon>
        <taxon>ecological metagenomes</taxon>
    </lineage>
</organism>
<evidence type="ECO:0000313" key="1">
    <source>
        <dbReference type="EMBL" id="GAI92160.1"/>
    </source>
</evidence>
<sequence length="36" mass="3902">MTKRARIVPIFLVIVPLPVPQLAYCTLKLLVHSGGG</sequence>
<name>X1TX63_9ZZZZ</name>
<comment type="caution">
    <text evidence="1">The sequence shown here is derived from an EMBL/GenBank/DDBJ whole genome shotgun (WGS) entry which is preliminary data.</text>
</comment>
<feature type="non-terminal residue" evidence="1">
    <location>
        <position position="36"/>
    </location>
</feature>
<dbReference type="EMBL" id="BARW01019166">
    <property type="protein sequence ID" value="GAI92160.1"/>
    <property type="molecule type" value="Genomic_DNA"/>
</dbReference>
<reference evidence="1" key="1">
    <citation type="journal article" date="2014" name="Front. Microbiol.">
        <title>High frequency of phylogenetically diverse reductive dehalogenase-homologous genes in deep subseafloor sedimentary metagenomes.</title>
        <authorList>
            <person name="Kawai M."/>
            <person name="Futagami T."/>
            <person name="Toyoda A."/>
            <person name="Takaki Y."/>
            <person name="Nishi S."/>
            <person name="Hori S."/>
            <person name="Arai W."/>
            <person name="Tsubouchi T."/>
            <person name="Morono Y."/>
            <person name="Uchiyama I."/>
            <person name="Ito T."/>
            <person name="Fujiyama A."/>
            <person name="Inagaki F."/>
            <person name="Takami H."/>
        </authorList>
    </citation>
    <scope>NUCLEOTIDE SEQUENCE</scope>
    <source>
        <strain evidence="1">Expedition CK06-06</strain>
    </source>
</reference>
<accession>X1TX63</accession>
<protein>
    <submittedName>
        <fullName evidence="1">Uncharacterized protein</fullName>
    </submittedName>
</protein>
<dbReference type="AlphaFoldDB" id="X1TX63"/>
<gene>
    <name evidence="1" type="ORF">S12H4_32658</name>
</gene>